<feature type="domain" description="Leucine-binding protein" evidence="3">
    <location>
        <begin position="60"/>
        <end position="410"/>
    </location>
</feature>
<dbReference type="InterPro" id="IPR028081">
    <property type="entry name" value="Leu-bd"/>
</dbReference>
<dbReference type="Gene3D" id="3.40.50.2300">
    <property type="match status" value="2"/>
</dbReference>
<evidence type="ECO:0000256" key="1">
    <source>
        <dbReference type="ARBA" id="ARBA00010062"/>
    </source>
</evidence>
<sequence>MLTGIVRTEAEKGHHVRNQTVKAAVLVAGALLLAACGTNKTESGAGGGNQACDVSKGKLVVGVIAPLSGELSALGLGIKNAADLAVREANKKCTVKGYQLVLDAQDDQKNPQLGAQAATKLSQDPNIVGIVGTLNSSVAQSVQPILQPKRIVQVSPANTSDALTKGDAFATAPARKFDNYFRTCTVDSLQGPFAANYMVEKLGKKNIAIVTDGLTYGEGLADAFTKQAEKLGAKIVTRQKIGEKDSEFSGAIGVISPFKPDAVFFGGQYPQAGPLSKQLKDAGLDVPVMGGDGIYDDKFMALGGKEGDLATSVGAPTESLESAKTFVEAYKAEGYKEPFSAYGAFSYDAANAIINSLETALKGGDWSESKREDLIKAVGAYQAQGATGEIAFDEFGDSRNKVLTVYRVSGGKWDPAETGTFSG</sequence>
<dbReference type="Pfam" id="PF13458">
    <property type="entry name" value="Peripla_BP_6"/>
    <property type="match status" value="1"/>
</dbReference>
<evidence type="ECO:0000313" key="4">
    <source>
        <dbReference type="EMBL" id="SDC19840.1"/>
    </source>
</evidence>
<organism evidence="4 5">
    <name type="scientific">Actinokineospora iranica</name>
    <dbReference type="NCBI Taxonomy" id="1271860"/>
    <lineage>
        <taxon>Bacteria</taxon>
        <taxon>Bacillati</taxon>
        <taxon>Actinomycetota</taxon>
        <taxon>Actinomycetes</taxon>
        <taxon>Pseudonocardiales</taxon>
        <taxon>Pseudonocardiaceae</taxon>
        <taxon>Actinokineospora</taxon>
    </lineage>
</organism>
<dbReference type="Proteomes" id="UP000199501">
    <property type="component" value="Unassembled WGS sequence"/>
</dbReference>
<dbReference type="CDD" id="cd06342">
    <property type="entry name" value="PBP1_ABC_LIVBP-like"/>
    <property type="match status" value="1"/>
</dbReference>
<evidence type="ECO:0000256" key="2">
    <source>
        <dbReference type="ARBA" id="ARBA00022729"/>
    </source>
</evidence>
<dbReference type="PANTHER" id="PTHR47151">
    <property type="entry name" value="LEU/ILE/VAL-BINDING ABC TRANSPORTER SUBUNIT"/>
    <property type="match status" value="1"/>
</dbReference>
<protein>
    <submittedName>
        <fullName evidence="4">Amino acid/amide ABC transporter substrate-binding protein, HAAT family</fullName>
    </submittedName>
</protein>
<dbReference type="EMBL" id="FMZZ01000001">
    <property type="protein sequence ID" value="SDC19840.1"/>
    <property type="molecule type" value="Genomic_DNA"/>
</dbReference>
<dbReference type="AlphaFoldDB" id="A0A1G6JM84"/>
<dbReference type="STRING" id="1271860.SAMN05216174_101473"/>
<reference evidence="5" key="1">
    <citation type="submission" date="2016-10" db="EMBL/GenBank/DDBJ databases">
        <authorList>
            <person name="Varghese N."/>
            <person name="Submissions S."/>
        </authorList>
    </citation>
    <scope>NUCLEOTIDE SEQUENCE [LARGE SCALE GENOMIC DNA]</scope>
    <source>
        <strain evidence="5">IBRC-M 10403</strain>
    </source>
</reference>
<dbReference type="InterPro" id="IPR028082">
    <property type="entry name" value="Peripla_BP_I"/>
</dbReference>
<dbReference type="SUPFAM" id="SSF53822">
    <property type="entry name" value="Periplasmic binding protein-like I"/>
    <property type="match status" value="1"/>
</dbReference>
<evidence type="ECO:0000313" key="5">
    <source>
        <dbReference type="Proteomes" id="UP000199501"/>
    </source>
</evidence>
<evidence type="ECO:0000259" key="3">
    <source>
        <dbReference type="Pfam" id="PF13458"/>
    </source>
</evidence>
<proteinExistence type="inferred from homology"/>
<name>A0A1G6JM84_9PSEU</name>
<comment type="similarity">
    <text evidence="1">Belongs to the leucine-binding protein family.</text>
</comment>
<keyword evidence="2" id="KW-0732">Signal</keyword>
<gene>
    <name evidence="4" type="ORF">SAMN05216174_101473</name>
</gene>
<accession>A0A1G6JM84</accession>
<dbReference type="PANTHER" id="PTHR47151:SF2">
    <property type="entry name" value="AMINO ACID BINDING PROTEIN"/>
    <property type="match status" value="1"/>
</dbReference>
<keyword evidence="5" id="KW-1185">Reference proteome</keyword>